<keyword evidence="3" id="KW-1185">Reference proteome</keyword>
<evidence type="ECO:0000313" key="3">
    <source>
        <dbReference type="Proteomes" id="UP000053732"/>
    </source>
</evidence>
<feature type="compositionally biased region" description="Basic and acidic residues" evidence="1">
    <location>
        <begin position="61"/>
        <end position="85"/>
    </location>
</feature>
<evidence type="ECO:0000256" key="1">
    <source>
        <dbReference type="SAM" id="MobiDB-lite"/>
    </source>
</evidence>
<dbReference type="EMBL" id="HG793154">
    <property type="protein sequence ID" value="CRL27290.1"/>
    <property type="molecule type" value="Genomic_DNA"/>
</dbReference>
<organism evidence="2 3">
    <name type="scientific">Penicillium camemberti (strain FM 013)</name>
    <dbReference type="NCBI Taxonomy" id="1429867"/>
    <lineage>
        <taxon>Eukaryota</taxon>
        <taxon>Fungi</taxon>
        <taxon>Dikarya</taxon>
        <taxon>Ascomycota</taxon>
        <taxon>Pezizomycotina</taxon>
        <taxon>Eurotiomycetes</taxon>
        <taxon>Eurotiomycetidae</taxon>
        <taxon>Eurotiales</taxon>
        <taxon>Aspergillaceae</taxon>
        <taxon>Penicillium</taxon>
    </lineage>
</organism>
<sequence length="154" mass="16915">MYVTGGWSTRLVLVSSSSRGASDLPEVSDFLGVATGSLAFATGSLGAGAFGAEDSEESYPDPERRKADMLERKKYQQETSQDPRMHPTRLGYWLAPSWDKRVAPPEGPRWGRADKDPTDKEAMDQLKNDLGITKKHKEDPLSAKTLLPPCLPIP</sequence>
<gene>
    <name evidence="2" type="ORF">PCAMFM013_S021g000205</name>
</gene>
<evidence type="ECO:0000313" key="2">
    <source>
        <dbReference type="EMBL" id="CRL27290.1"/>
    </source>
</evidence>
<accession>A0A0G4PLI3</accession>
<reference evidence="2 3" key="1">
    <citation type="journal article" date="2014" name="Nat. Commun.">
        <title>Multiple recent horizontal transfers of a large genomic region in cheese making fungi.</title>
        <authorList>
            <person name="Cheeseman K."/>
            <person name="Ropars J."/>
            <person name="Renault P."/>
            <person name="Dupont J."/>
            <person name="Gouzy J."/>
            <person name="Branca A."/>
            <person name="Abraham A.L."/>
            <person name="Ceppi M."/>
            <person name="Conseiller E."/>
            <person name="Debuchy R."/>
            <person name="Malagnac F."/>
            <person name="Goarin A."/>
            <person name="Silar P."/>
            <person name="Lacoste S."/>
            <person name="Sallet E."/>
            <person name="Bensimon A."/>
            <person name="Giraud T."/>
            <person name="Brygoo Y."/>
        </authorList>
    </citation>
    <scope>NUCLEOTIDE SEQUENCE [LARGE SCALE GENOMIC DNA]</scope>
    <source>
        <strain evidence="3">FM 013</strain>
    </source>
</reference>
<protein>
    <submittedName>
        <fullName evidence="2">Str. FM013</fullName>
    </submittedName>
</protein>
<feature type="region of interest" description="Disordered" evidence="1">
    <location>
        <begin position="49"/>
        <end position="89"/>
    </location>
</feature>
<feature type="region of interest" description="Disordered" evidence="1">
    <location>
        <begin position="130"/>
        <end position="154"/>
    </location>
</feature>
<dbReference type="Proteomes" id="UP000053732">
    <property type="component" value="Unassembled WGS sequence"/>
</dbReference>
<proteinExistence type="predicted"/>
<name>A0A0G4PLI3_PENC3</name>
<dbReference type="AlphaFoldDB" id="A0A0G4PLI3"/>